<dbReference type="PROSITE" id="PS51186">
    <property type="entry name" value="GNAT"/>
    <property type="match status" value="1"/>
</dbReference>
<keyword evidence="1" id="KW-0808">Transferase</keyword>
<proteinExistence type="predicted"/>
<dbReference type="InterPro" id="IPR050832">
    <property type="entry name" value="Bact_Acetyltransf"/>
</dbReference>
<feature type="domain" description="N-acetyltransferase" evidence="3">
    <location>
        <begin position="1"/>
        <end position="156"/>
    </location>
</feature>
<sequence length="156" mass="17456">MEIRKASQNDIDSLLNLNCQIGEFHYQNAPTVFAKPSSEEREFLLKAISDPDRLFLVATLQNKVCGFITATITKNEAVPFLRKEPICRIGTIVIDEQHRSTGLGKALMNKCYDWAVSSGASQIRLEVMEFNSNAQDFYAGLGFKTQSRIMCQAISS</sequence>
<keyword evidence="2" id="KW-0012">Acyltransferase</keyword>
<dbReference type="Proteomes" id="UP001163255">
    <property type="component" value="Chromosome"/>
</dbReference>
<keyword evidence="5" id="KW-1185">Reference proteome</keyword>
<dbReference type="EMBL" id="CP103300">
    <property type="protein sequence ID" value="UYM14640.1"/>
    <property type="molecule type" value="Genomic_DNA"/>
</dbReference>
<gene>
    <name evidence="4" type="ORF">NX720_17320</name>
</gene>
<dbReference type="RefSeq" id="WP_262596233.1">
    <property type="nucleotide sequence ID" value="NZ_CP103300.1"/>
</dbReference>
<dbReference type="Gene3D" id="3.40.630.30">
    <property type="match status" value="1"/>
</dbReference>
<dbReference type="SUPFAM" id="SSF55729">
    <property type="entry name" value="Acyl-CoA N-acyltransferases (Nat)"/>
    <property type="match status" value="1"/>
</dbReference>
<dbReference type="InterPro" id="IPR016181">
    <property type="entry name" value="Acyl_CoA_acyltransferase"/>
</dbReference>
<evidence type="ECO:0000313" key="5">
    <source>
        <dbReference type="Proteomes" id="UP001163255"/>
    </source>
</evidence>
<dbReference type="Pfam" id="PF00583">
    <property type="entry name" value="Acetyltransf_1"/>
    <property type="match status" value="1"/>
</dbReference>
<evidence type="ECO:0000256" key="2">
    <source>
        <dbReference type="ARBA" id="ARBA00023315"/>
    </source>
</evidence>
<organism evidence="4 5">
    <name type="scientific">Endozoicomonas euniceicola</name>
    <dbReference type="NCBI Taxonomy" id="1234143"/>
    <lineage>
        <taxon>Bacteria</taxon>
        <taxon>Pseudomonadati</taxon>
        <taxon>Pseudomonadota</taxon>
        <taxon>Gammaproteobacteria</taxon>
        <taxon>Oceanospirillales</taxon>
        <taxon>Endozoicomonadaceae</taxon>
        <taxon>Endozoicomonas</taxon>
    </lineage>
</organism>
<evidence type="ECO:0000256" key="1">
    <source>
        <dbReference type="ARBA" id="ARBA00022679"/>
    </source>
</evidence>
<accession>A0ABY6GPL4</accession>
<protein>
    <submittedName>
        <fullName evidence="4">GNAT family N-acetyltransferase</fullName>
    </submittedName>
</protein>
<reference evidence="4" key="1">
    <citation type="submission" date="2022-10" db="EMBL/GenBank/DDBJ databases">
        <title>Completed Genome Sequence of two octocoral isolated bacterium, Endozoicomonas euniceicola EF212T and Endozoicomonas gorgoniicola PS125T.</title>
        <authorList>
            <person name="Chiou Y.-J."/>
            <person name="Chen Y.-H."/>
        </authorList>
    </citation>
    <scope>NUCLEOTIDE SEQUENCE</scope>
    <source>
        <strain evidence="4">EF212</strain>
    </source>
</reference>
<dbReference type="InterPro" id="IPR000182">
    <property type="entry name" value="GNAT_dom"/>
</dbReference>
<name>A0ABY6GPL4_9GAMM</name>
<dbReference type="PANTHER" id="PTHR43877:SF2">
    <property type="entry name" value="AMINOALKYLPHOSPHONATE N-ACETYLTRANSFERASE-RELATED"/>
    <property type="match status" value="1"/>
</dbReference>
<evidence type="ECO:0000259" key="3">
    <source>
        <dbReference type="PROSITE" id="PS51186"/>
    </source>
</evidence>
<dbReference type="PANTHER" id="PTHR43877">
    <property type="entry name" value="AMINOALKYLPHOSPHONATE N-ACETYLTRANSFERASE-RELATED-RELATED"/>
    <property type="match status" value="1"/>
</dbReference>
<evidence type="ECO:0000313" key="4">
    <source>
        <dbReference type="EMBL" id="UYM14640.1"/>
    </source>
</evidence>
<dbReference type="CDD" id="cd04301">
    <property type="entry name" value="NAT_SF"/>
    <property type="match status" value="1"/>
</dbReference>